<feature type="transmembrane region" description="Helical" evidence="1">
    <location>
        <begin position="115"/>
        <end position="140"/>
    </location>
</feature>
<feature type="transmembrane region" description="Helical" evidence="1">
    <location>
        <begin position="36"/>
        <end position="59"/>
    </location>
</feature>
<organism evidence="3 4">
    <name type="scientific">Haemonchus contortus</name>
    <name type="common">Barber pole worm</name>
    <dbReference type="NCBI Taxonomy" id="6289"/>
    <lineage>
        <taxon>Eukaryota</taxon>
        <taxon>Metazoa</taxon>
        <taxon>Ecdysozoa</taxon>
        <taxon>Nematoda</taxon>
        <taxon>Chromadorea</taxon>
        <taxon>Rhabditida</taxon>
        <taxon>Rhabditina</taxon>
        <taxon>Rhabditomorpha</taxon>
        <taxon>Strongyloidea</taxon>
        <taxon>Trichostrongylidae</taxon>
        <taxon>Haemonchus</taxon>
    </lineage>
</organism>
<dbReference type="PANTHER" id="PTHR23017:SF3">
    <property type="entry name" value="G-PROTEIN COUPLED RECEPTORS FAMILY 1 PROFILE DOMAIN-CONTAINING PROTEIN"/>
    <property type="match status" value="1"/>
</dbReference>
<evidence type="ECO:0000259" key="2">
    <source>
        <dbReference type="Pfam" id="PF10328"/>
    </source>
</evidence>
<evidence type="ECO:0000313" key="4">
    <source>
        <dbReference type="WBParaSite" id="HCON_00062660-00001"/>
    </source>
</evidence>
<reference evidence="4" key="1">
    <citation type="submission" date="2020-12" db="UniProtKB">
        <authorList>
            <consortium name="WormBaseParasite"/>
        </authorList>
    </citation>
    <scope>IDENTIFICATION</scope>
    <source>
        <strain evidence="4">MHco3</strain>
    </source>
</reference>
<keyword evidence="1" id="KW-0812">Transmembrane</keyword>
<evidence type="ECO:0000256" key="1">
    <source>
        <dbReference type="SAM" id="Phobius"/>
    </source>
</evidence>
<dbReference type="AlphaFoldDB" id="A0A7I4Y7D3"/>
<protein>
    <submittedName>
        <fullName evidence="4">7TM_GPCR_Srx domain-containing protein</fullName>
    </submittedName>
</protein>
<keyword evidence="1" id="KW-1133">Transmembrane helix</keyword>
<feature type="transmembrane region" description="Helical" evidence="1">
    <location>
        <begin position="217"/>
        <end position="239"/>
    </location>
</feature>
<proteinExistence type="predicted"/>
<sequence length="370" mass="42059">MVRRSPGSDYKYDYYGDNDYQYNDIDVGALQAPSDLIPYFICDSALDLIGILLFAVTIYGVHGSRKISPTFVFLSTVFCSATFMILLQDVGINILLLDCIITDYRGDHHVSWRLYLSLALTGLIVFARLFLTLIQALMAVNRLCAVVLVKKYQHIFTPRNTAFIVTVFIIVTIPPIPVYIFGIGGCYAYFYPLAFAFDYINEELDHGYTCHFVVEHILLFICCVLLGIVILIDVTVLYLQWRRRSKNTTAMRSFRSELQFVLMTVVLASVSGVSIALQSVIDFLESKFAANYAERLLNIALSYVFLIAVGFINRRFRQRILDVLRFWKKTGERKSEIVSVVPISPGYRSAEAVFTKRKCSDCPKRSICST</sequence>
<dbReference type="Pfam" id="PF10328">
    <property type="entry name" value="7TM_GPCR_Srx"/>
    <property type="match status" value="1"/>
</dbReference>
<dbReference type="Proteomes" id="UP000025227">
    <property type="component" value="Unplaced"/>
</dbReference>
<keyword evidence="1" id="KW-0472">Membrane</keyword>
<dbReference type="SUPFAM" id="SSF81321">
    <property type="entry name" value="Family A G protein-coupled receptor-like"/>
    <property type="match status" value="1"/>
</dbReference>
<accession>A0A7I4Y7D3</accession>
<dbReference type="Gene3D" id="1.20.1070.10">
    <property type="entry name" value="Rhodopsin 7-helix transmembrane proteins"/>
    <property type="match status" value="1"/>
</dbReference>
<dbReference type="PANTHER" id="PTHR23017">
    <property type="entry name" value="SERPENTINE RECEPTOR, CLASS X"/>
    <property type="match status" value="1"/>
</dbReference>
<dbReference type="OMA" id="ITIDCAV"/>
<dbReference type="WBParaSite" id="HCON_00062660-00001">
    <property type="protein sequence ID" value="HCON_00062660-00001"/>
    <property type="gene ID" value="HCON_00062660"/>
</dbReference>
<dbReference type="OrthoDB" id="10574413at2759"/>
<feature type="transmembrane region" description="Helical" evidence="1">
    <location>
        <begin position="71"/>
        <end position="95"/>
    </location>
</feature>
<feature type="transmembrane region" description="Helical" evidence="1">
    <location>
        <begin position="260"/>
        <end position="281"/>
    </location>
</feature>
<feature type="domain" description="7TM GPCR serpentine receptor class x (Srx)" evidence="2">
    <location>
        <begin position="125"/>
        <end position="271"/>
    </location>
</feature>
<feature type="transmembrane region" description="Helical" evidence="1">
    <location>
        <begin position="293"/>
        <end position="312"/>
    </location>
</feature>
<evidence type="ECO:0000313" key="3">
    <source>
        <dbReference type="Proteomes" id="UP000025227"/>
    </source>
</evidence>
<feature type="transmembrane region" description="Helical" evidence="1">
    <location>
        <begin position="161"/>
        <end position="190"/>
    </location>
</feature>
<keyword evidence="3" id="KW-1185">Reference proteome</keyword>
<dbReference type="InterPro" id="IPR019430">
    <property type="entry name" value="7TM_GPCR_serpentine_rcpt_Srx"/>
</dbReference>
<name>A0A7I4Y7D3_HAECO</name>